<keyword evidence="1" id="KW-0472">Membrane</keyword>
<evidence type="ECO:0000313" key="2">
    <source>
        <dbReference type="EMBL" id="TQR87383.1"/>
    </source>
</evidence>
<dbReference type="EMBL" id="VIFX01000006">
    <property type="protein sequence ID" value="TQR87383.1"/>
    <property type="molecule type" value="Genomic_DNA"/>
</dbReference>
<proteinExistence type="predicted"/>
<name>A0A544W570_9MYCO</name>
<dbReference type="RefSeq" id="WP_142551240.1">
    <property type="nucleotide sequence ID" value="NZ_VIFX01000006.1"/>
</dbReference>
<feature type="transmembrane region" description="Helical" evidence="1">
    <location>
        <begin position="107"/>
        <end position="127"/>
    </location>
</feature>
<dbReference type="AlphaFoldDB" id="A0A544W570"/>
<evidence type="ECO:0008006" key="4">
    <source>
        <dbReference type="Google" id="ProtNLM"/>
    </source>
</evidence>
<comment type="caution">
    <text evidence="2">The sequence shown here is derived from an EMBL/GenBank/DDBJ whole genome shotgun (WGS) entry which is preliminary data.</text>
</comment>
<feature type="transmembrane region" description="Helical" evidence="1">
    <location>
        <begin position="6"/>
        <end position="27"/>
    </location>
</feature>
<dbReference type="Proteomes" id="UP000315759">
    <property type="component" value="Unassembled WGS sequence"/>
</dbReference>
<evidence type="ECO:0000256" key="1">
    <source>
        <dbReference type="SAM" id="Phobius"/>
    </source>
</evidence>
<keyword evidence="3" id="KW-1185">Reference proteome</keyword>
<keyword evidence="1" id="KW-1133">Transmembrane helix</keyword>
<accession>A0A544W570</accession>
<protein>
    <recommendedName>
        <fullName evidence="4">DUF1440 domain-containing protein</fullName>
    </recommendedName>
</protein>
<sequence length="169" mass="18567">MTIFGAGVRGVVAGALGTAAMDALWYYRYRRADGKSGFVEWETSAGLHSWDDAPAPAKFGRLIVRRMLHRDLPAKNARAVNNFVHWSTGVGWGVVFGMAEGASSRHAVWYGLPFGAAVWLQSYAVLAPAKLYEPIWDYDAKTLAKDLSAHLVYGITTAAALNTLPRRRR</sequence>
<organism evidence="2 3">
    <name type="scientific">Mycolicibacterium hodleri</name>
    <dbReference type="NCBI Taxonomy" id="49897"/>
    <lineage>
        <taxon>Bacteria</taxon>
        <taxon>Bacillati</taxon>
        <taxon>Actinomycetota</taxon>
        <taxon>Actinomycetes</taxon>
        <taxon>Mycobacteriales</taxon>
        <taxon>Mycobacteriaceae</taxon>
        <taxon>Mycolicibacterium</taxon>
    </lineage>
</organism>
<gene>
    <name evidence="2" type="ORF">D8S82_06235</name>
</gene>
<evidence type="ECO:0000313" key="3">
    <source>
        <dbReference type="Proteomes" id="UP000315759"/>
    </source>
</evidence>
<feature type="transmembrane region" description="Helical" evidence="1">
    <location>
        <begin position="147"/>
        <end position="164"/>
    </location>
</feature>
<reference evidence="2 3" key="1">
    <citation type="submission" date="2018-10" db="EMBL/GenBank/DDBJ databases">
        <title>Draft genome of Mycobacterium hodleri strain B.</title>
        <authorList>
            <person name="Amande T.J."/>
            <person name="Mcgenity T.J."/>
        </authorList>
    </citation>
    <scope>NUCLEOTIDE SEQUENCE [LARGE SCALE GENOMIC DNA]</scope>
    <source>
        <strain evidence="2 3">B</strain>
    </source>
</reference>
<keyword evidence="1" id="KW-0812">Transmembrane</keyword>